<dbReference type="eggNOG" id="ENOG5033ITD">
    <property type="taxonomic scope" value="Bacteria"/>
</dbReference>
<organism evidence="2 3">
    <name type="scientific">Alloiococcus otitis ATCC 51267</name>
    <dbReference type="NCBI Taxonomy" id="883081"/>
    <lineage>
        <taxon>Bacteria</taxon>
        <taxon>Bacillati</taxon>
        <taxon>Bacillota</taxon>
        <taxon>Bacilli</taxon>
        <taxon>Lactobacillales</taxon>
        <taxon>Carnobacteriaceae</taxon>
        <taxon>Alloiococcus</taxon>
    </lineage>
</organism>
<keyword evidence="1" id="KW-0472">Membrane</keyword>
<dbReference type="RefSeq" id="WP_003776284.1">
    <property type="nucleotide sequence ID" value="NZ_JH992957.1"/>
</dbReference>
<evidence type="ECO:0000313" key="3">
    <source>
        <dbReference type="Proteomes" id="UP000009875"/>
    </source>
</evidence>
<dbReference type="HOGENOM" id="CLU_199494_0_0_9"/>
<dbReference type="EMBL" id="AGXA01000002">
    <property type="protein sequence ID" value="EKU94397.1"/>
    <property type="molecule type" value="Genomic_DNA"/>
</dbReference>
<reference evidence="2 3" key="1">
    <citation type="submission" date="2012-09" db="EMBL/GenBank/DDBJ databases">
        <title>The Genome Sequence of Alloiococcus otitis ATCC 51267.</title>
        <authorList>
            <consortium name="The Broad Institute Genome Sequencing Platform"/>
            <person name="Earl A."/>
            <person name="Ward D."/>
            <person name="Feldgarden M."/>
            <person name="Gevers D."/>
            <person name="Huys G."/>
            <person name="Walker B."/>
            <person name="Young S.K."/>
            <person name="Zeng Q."/>
            <person name="Gargeya S."/>
            <person name="Fitzgerald M."/>
            <person name="Haas B."/>
            <person name="Abouelleil A."/>
            <person name="Alvarado L."/>
            <person name="Arachchi H.M."/>
            <person name="Berlin A.M."/>
            <person name="Chapman S.B."/>
            <person name="Goldberg J."/>
            <person name="Griggs A."/>
            <person name="Gujja S."/>
            <person name="Hansen M."/>
            <person name="Howarth C."/>
            <person name="Imamovic A."/>
            <person name="Larimer J."/>
            <person name="McCowen C."/>
            <person name="Montmayeur A."/>
            <person name="Murphy C."/>
            <person name="Neiman D."/>
            <person name="Pearson M."/>
            <person name="Priest M."/>
            <person name="Roberts A."/>
            <person name="Saif S."/>
            <person name="Shea T."/>
            <person name="Sisk P."/>
            <person name="Sykes S."/>
            <person name="Wortman J."/>
            <person name="Nusbaum C."/>
            <person name="Birren B."/>
        </authorList>
    </citation>
    <scope>NUCLEOTIDE SEQUENCE [LARGE SCALE GENOMIC DNA]</scope>
    <source>
        <strain evidence="2 3">ATCC 51267</strain>
    </source>
</reference>
<sequence>MKNEGSQGKMKINLKKIKQAWTDFREERKLAKQGKTKKSRLSERDRYRKVEHRLNLAIIAVSLALVIVLLFTFFI</sequence>
<proteinExistence type="predicted"/>
<evidence type="ECO:0000313" key="2">
    <source>
        <dbReference type="EMBL" id="EKU94397.1"/>
    </source>
</evidence>
<feature type="transmembrane region" description="Helical" evidence="1">
    <location>
        <begin position="54"/>
        <end position="74"/>
    </location>
</feature>
<keyword evidence="1" id="KW-0812">Transmembrane</keyword>
<keyword evidence="1" id="KW-1133">Transmembrane helix</keyword>
<gene>
    <name evidence="2" type="ORF">HMPREF9698_00125</name>
</gene>
<protein>
    <submittedName>
        <fullName evidence="2">Uncharacterized protein</fullName>
    </submittedName>
</protein>
<name>K9ETY6_9LACT</name>
<comment type="caution">
    <text evidence="2">The sequence shown here is derived from an EMBL/GenBank/DDBJ whole genome shotgun (WGS) entry which is preliminary data.</text>
</comment>
<keyword evidence="3" id="KW-1185">Reference proteome</keyword>
<dbReference type="AlphaFoldDB" id="K9ETY6"/>
<evidence type="ECO:0000256" key="1">
    <source>
        <dbReference type="SAM" id="Phobius"/>
    </source>
</evidence>
<dbReference type="Proteomes" id="UP000009875">
    <property type="component" value="Unassembled WGS sequence"/>
</dbReference>
<accession>K9ETY6</accession>
<dbReference type="STRING" id="883081.HMPREF9698_00125"/>